<keyword evidence="3" id="KW-1185">Reference proteome</keyword>
<sequence>MMAPPLEIWAVEISPTIDAVKDVGRTIDADRARGFVPELVRVATRQAFPLLPLPVSLLLSSERGQRNPNIELKKRFSEFFTGLASPPLDRARSPDSVPVPRKKRKGTPQSRFKS</sequence>
<feature type="region of interest" description="Disordered" evidence="1">
    <location>
        <begin position="84"/>
        <end position="114"/>
    </location>
</feature>
<gene>
    <name evidence="2" type="ORF">OPV22_002631</name>
</gene>
<accession>A0AAV8RYJ1</accession>
<comment type="caution">
    <text evidence="2">The sequence shown here is derived from an EMBL/GenBank/DDBJ whole genome shotgun (WGS) entry which is preliminary data.</text>
</comment>
<reference evidence="2 3" key="1">
    <citation type="submission" date="2022-12" db="EMBL/GenBank/DDBJ databases">
        <title>Chromosome-scale assembly of the Ensete ventricosum genome.</title>
        <authorList>
            <person name="Dussert Y."/>
            <person name="Stocks J."/>
            <person name="Wendawek A."/>
            <person name="Woldeyes F."/>
            <person name="Nichols R.A."/>
            <person name="Borrell J.S."/>
        </authorList>
    </citation>
    <scope>NUCLEOTIDE SEQUENCE [LARGE SCALE GENOMIC DNA]</scope>
    <source>
        <strain evidence="3">cv. Maze</strain>
        <tissue evidence="2">Seeds</tissue>
    </source>
</reference>
<protein>
    <submittedName>
        <fullName evidence="2">Uncharacterized protein</fullName>
    </submittedName>
</protein>
<evidence type="ECO:0000313" key="3">
    <source>
        <dbReference type="Proteomes" id="UP001222027"/>
    </source>
</evidence>
<name>A0AAV8RYJ1_ENSVE</name>
<dbReference type="EMBL" id="JAQQAF010000001">
    <property type="protein sequence ID" value="KAJ8512197.1"/>
    <property type="molecule type" value="Genomic_DNA"/>
</dbReference>
<dbReference type="Proteomes" id="UP001222027">
    <property type="component" value="Unassembled WGS sequence"/>
</dbReference>
<evidence type="ECO:0000256" key="1">
    <source>
        <dbReference type="SAM" id="MobiDB-lite"/>
    </source>
</evidence>
<evidence type="ECO:0000313" key="2">
    <source>
        <dbReference type="EMBL" id="KAJ8512197.1"/>
    </source>
</evidence>
<organism evidence="2 3">
    <name type="scientific">Ensete ventricosum</name>
    <name type="common">Abyssinian banana</name>
    <name type="synonym">Musa ensete</name>
    <dbReference type="NCBI Taxonomy" id="4639"/>
    <lineage>
        <taxon>Eukaryota</taxon>
        <taxon>Viridiplantae</taxon>
        <taxon>Streptophyta</taxon>
        <taxon>Embryophyta</taxon>
        <taxon>Tracheophyta</taxon>
        <taxon>Spermatophyta</taxon>
        <taxon>Magnoliopsida</taxon>
        <taxon>Liliopsida</taxon>
        <taxon>Zingiberales</taxon>
        <taxon>Musaceae</taxon>
        <taxon>Ensete</taxon>
    </lineage>
</organism>
<proteinExistence type="predicted"/>
<dbReference type="AlphaFoldDB" id="A0AAV8RYJ1"/>
<feature type="compositionally biased region" description="Basic residues" evidence="1">
    <location>
        <begin position="100"/>
        <end position="114"/>
    </location>
</feature>